<name>A0A9P6CJV0_9AGAR</name>
<gene>
    <name evidence="1" type="ORF">BDZ94DRAFT_1304028</name>
</gene>
<comment type="caution">
    <text evidence="1">The sequence shown here is derived from an EMBL/GenBank/DDBJ whole genome shotgun (WGS) entry which is preliminary data.</text>
</comment>
<keyword evidence="2" id="KW-1185">Reference proteome</keyword>
<reference evidence="1" key="1">
    <citation type="submission" date="2020-11" db="EMBL/GenBank/DDBJ databases">
        <authorList>
            <consortium name="DOE Joint Genome Institute"/>
            <person name="Ahrendt S."/>
            <person name="Riley R."/>
            <person name="Andreopoulos W."/>
            <person name="Labutti K."/>
            <person name="Pangilinan J."/>
            <person name="Ruiz-Duenas F.J."/>
            <person name="Barrasa J.M."/>
            <person name="Sanchez-Garcia M."/>
            <person name="Camarero S."/>
            <person name="Miyauchi S."/>
            <person name="Serrano A."/>
            <person name="Linde D."/>
            <person name="Babiker R."/>
            <person name="Drula E."/>
            <person name="Ayuso-Fernandez I."/>
            <person name="Pacheco R."/>
            <person name="Padilla G."/>
            <person name="Ferreira P."/>
            <person name="Barriuso J."/>
            <person name="Kellner H."/>
            <person name="Castanera R."/>
            <person name="Alfaro M."/>
            <person name="Ramirez L."/>
            <person name="Pisabarro A.G."/>
            <person name="Kuo A."/>
            <person name="Tritt A."/>
            <person name="Lipzen A."/>
            <person name="He G."/>
            <person name="Yan M."/>
            <person name="Ng V."/>
            <person name="Cullen D."/>
            <person name="Martin F."/>
            <person name="Rosso M.-N."/>
            <person name="Henrissat B."/>
            <person name="Hibbett D."/>
            <person name="Martinez A.T."/>
            <person name="Grigoriev I.V."/>
        </authorList>
    </citation>
    <scope>NUCLEOTIDE SEQUENCE</scope>
    <source>
        <strain evidence="1">CBS 247.69</strain>
    </source>
</reference>
<evidence type="ECO:0000313" key="2">
    <source>
        <dbReference type="Proteomes" id="UP000807353"/>
    </source>
</evidence>
<dbReference type="OrthoDB" id="10686467at2759"/>
<protein>
    <submittedName>
        <fullName evidence="1">Uncharacterized protein</fullName>
    </submittedName>
</protein>
<dbReference type="Proteomes" id="UP000807353">
    <property type="component" value="Unassembled WGS sequence"/>
</dbReference>
<evidence type="ECO:0000313" key="1">
    <source>
        <dbReference type="EMBL" id="KAF9468877.1"/>
    </source>
</evidence>
<sequence>MDDMDIDESPNEIFVPVPNNPLHRHGPKDVMGQSIPFMNIMGGTLLPTLSSLDILLLSSSISDVDPTKPTSSNQAIVAPTLQQVSSTVGKSSLKVNGGYHTAVKKHVRWKTPEVESSLTFSQTKVLPRTLSSQPLPNLPDYSAKEYHFSNNGTQNTVPTHPVHRPKKSMIVAFTPRQHTPIHGTHITRINLAQLLKGSTQESVQAIERNLHIAPKTTSPTTEEQAAVPPRIGHKLGPPISRALCQTSQSITEHSSADYIRHQALGPPTVHHTPSSLKGLYSAPTKELPTSGYPNDCPHTALSHLVGSFSTTSNASFMPVQHCTTKALTAKKPSLSDAHLNQKNRGEGSSMEHCKFQHADVPHGSTITAFKDTIGQPTNLSVSNSSLETLLPLSWLGETPSAPHVTPTTPTSVAHNIHVPLLADSTPTLPYEVSLFDGVAVPNELGPGEWLIRQHIEANQENPYVNEHPDNKFPQVSAPLPISTTFKPKVPIRGLENSVQGQVNKGELSQLQNIVGKRKRNSEATMAVQPVLKTLRSQAPDKHPMSILFTHSSLSASPGVSPSDEHAQLWVPDTFISRNRRLSLNSFSTESPRDSRRIKFLTLPMVIEWKTQLDRIEYLYKQGKISQADSDKLEEVLLVVRANMDHPFLTAEWVKKAKMVMRLKEFRHKGKGVFTATSKRVAREIFDFWRESPKFGMACM</sequence>
<organism evidence="1 2">
    <name type="scientific">Collybia nuda</name>
    <dbReference type="NCBI Taxonomy" id="64659"/>
    <lineage>
        <taxon>Eukaryota</taxon>
        <taxon>Fungi</taxon>
        <taxon>Dikarya</taxon>
        <taxon>Basidiomycota</taxon>
        <taxon>Agaricomycotina</taxon>
        <taxon>Agaricomycetes</taxon>
        <taxon>Agaricomycetidae</taxon>
        <taxon>Agaricales</taxon>
        <taxon>Tricholomatineae</taxon>
        <taxon>Clitocybaceae</taxon>
        <taxon>Collybia</taxon>
    </lineage>
</organism>
<dbReference type="AlphaFoldDB" id="A0A9P6CJV0"/>
<dbReference type="EMBL" id="MU150231">
    <property type="protein sequence ID" value="KAF9468877.1"/>
    <property type="molecule type" value="Genomic_DNA"/>
</dbReference>
<accession>A0A9P6CJV0</accession>
<proteinExistence type="predicted"/>